<evidence type="ECO:0000256" key="3">
    <source>
        <dbReference type="ARBA" id="ARBA00013166"/>
    </source>
</evidence>
<keyword evidence="16" id="KW-1185">Reference proteome</keyword>
<dbReference type="PANTHER" id="PTHR37940">
    <property type="entry name" value="LYSINE--TRNA LIGASE"/>
    <property type="match status" value="1"/>
</dbReference>
<accession>A0A0F5VIC0</accession>
<dbReference type="SUPFAM" id="SSF52374">
    <property type="entry name" value="Nucleotidylyl transferase"/>
    <property type="match status" value="1"/>
</dbReference>
<evidence type="ECO:0000259" key="14">
    <source>
        <dbReference type="Pfam" id="PF00171"/>
    </source>
</evidence>
<dbReference type="PATRIC" id="fig|265726.11.peg.2151"/>
<dbReference type="GO" id="GO:0016620">
    <property type="term" value="F:oxidoreductase activity, acting on the aldehyde or oxo group of donors, NAD or NADP as acceptor"/>
    <property type="evidence" value="ECO:0007669"/>
    <property type="project" value="InterPro"/>
</dbReference>
<evidence type="ECO:0000256" key="12">
    <source>
        <dbReference type="ARBA" id="ARBA00030563"/>
    </source>
</evidence>
<organism evidence="15 16">
    <name type="scientific">Photobacterium halotolerans</name>
    <dbReference type="NCBI Taxonomy" id="265726"/>
    <lineage>
        <taxon>Bacteria</taxon>
        <taxon>Pseudomonadati</taxon>
        <taxon>Pseudomonadota</taxon>
        <taxon>Gammaproteobacteria</taxon>
        <taxon>Vibrionales</taxon>
        <taxon>Vibrionaceae</taxon>
        <taxon>Photobacterium</taxon>
    </lineage>
</organism>
<dbReference type="Gene3D" id="3.40.50.620">
    <property type="entry name" value="HUPs"/>
    <property type="match status" value="1"/>
</dbReference>
<evidence type="ECO:0000256" key="1">
    <source>
        <dbReference type="ARBA" id="ARBA00004496"/>
    </source>
</evidence>
<dbReference type="EMBL" id="JWYV01000002">
    <property type="protein sequence ID" value="KKD01230.1"/>
    <property type="molecule type" value="Genomic_DNA"/>
</dbReference>
<dbReference type="SUPFAM" id="SSF53720">
    <property type="entry name" value="ALDH-like"/>
    <property type="match status" value="1"/>
</dbReference>
<keyword evidence="6" id="KW-0436">Ligase</keyword>
<dbReference type="Proteomes" id="UP000033633">
    <property type="component" value="Unassembled WGS sequence"/>
</dbReference>
<evidence type="ECO:0000313" key="15">
    <source>
        <dbReference type="EMBL" id="KKD01230.1"/>
    </source>
</evidence>
<dbReference type="EC" id="6.1.1.6" evidence="3"/>
<evidence type="ECO:0000256" key="5">
    <source>
        <dbReference type="ARBA" id="ARBA00022490"/>
    </source>
</evidence>
<dbReference type="InterPro" id="IPR015590">
    <property type="entry name" value="Aldehyde_DH_dom"/>
</dbReference>
<evidence type="ECO:0000256" key="11">
    <source>
        <dbReference type="ARBA" id="ARBA00023146"/>
    </source>
</evidence>
<dbReference type="GO" id="GO:0004824">
    <property type="term" value="F:lysine-tRNA ligase activity"/>
    <property type="evidence" value="ECO:0007669"/>
    <property type="project" value="UniProtKB-EC"/>
</dbReference>
<dbReference type="GO" id="GO:0005524">
    <property type="term" value="F:ATP binding"/>
    <property type="evidence" value="ECO:0007669"/>
    <property type="project" value="UniProtKB-KW"/>
</dbReference>
<dbReference type="InterPro" id="IPR008925">
    <property type="entry name" value="aa_tRNA-synth_I_cd-bd_sf"/>
</dbReference>
<keyword evidence="10" id="KW-0560">Oxidoreductase</keyword>
<dbReference type="InterPro" id="IPR016161">
    <property type="entry name" value="Ald_DH/histidinol_DH"/>
</dbReference>
<dbReference type="AlphaFoldDB" id="A0A0F5VIC0"/>
<dbReference type="InterPro" id="IPR016160">
    <property type="entry name" value="Ald_DH_CS_CYS"/>
</dbReference>
<keyword evidence="11" id="KW-0030">Aminoacyl-tRNA synthetase</keyword>
<evidence type="ECO:0000256" key="8">
    <source>
        <dbReference type="ARBA" id="ARBA00022840"/>
    </source>
</evidence>
<dbReference type="GO" id="GO:0006430">
    <property type="term" value="P:lysyl-tRNA aminoacylation"/>
    <property type="evidence" value="ECO:0007669"/>
    <property type="project" value="InterPro"/>
</dbReference>
<dbReference type="InterPro" id="IPR014729">
    <property type="entry name" value="Rossmann-like_a/b/a_fold"/>
</dbReference>
<dbReference type="GO" id="GO:0000049">
    <property type="term" value="F:tRNA binding"/>
    <property type="evidence" value="ECO:0007669"/>
    <property type="project" value="InterPro"/>
</dbReference>
<keyword evidence="7" id="KW-0547">Nucleotide-binding</keyword>
<keyword evidence="8" id="KW-0067">ATP-binding</keyword>
<evidence type="ECO:0000256" key="10">
    <source>
        <dbReference type="ARBA" id="ARBA00023002"/>
    </source>
</evidence>
<dbReference type="Gene3D" id="1.10.10.350">
    <property type="match status" value="1"/>
</dbReference>
<evidence type="ECO:0000256" key="4">
    <source>
        <dbReference type="ARBA" id="ARBA00015745"/>
    </source>
</evidence>
<dbReference type="Pfam" id="PF01921">
    <property type="entry name" value="tRNA-synt_1f"/>
    <property type="match status" value="1"/>
</dbReference>
<dbReference type="Gene3D" id="3.40.309.10">
    <property type="entry name" value="Aldehyde Dehydrogenase, Chain A, domain 2"/>
    <property type="match status" value="1"/>
</dbReference>
<evidence type="ECO:0000313" key="16">
    <source>
        <dbReference type="Proteomes" id="UP000033633"/>
    </source>
</evidence>
<sequence length="753" mass="85900">MDPIKGEMTYRIPANEIINKPGSEYGIELKDFYSTEILNEPITTSVLDGHCKLQWKADWAMRLLARDIRFEMHGEDLTSSANIAIKIATSLERETPKLYKYGLFLDDNCKKISKSKGNGFSLEKSVDLLTDKALINYLEKNPKRNSKFHINLSPRLNDLALAKSDLSTTYTKAHRILTASQPHTLQSAVDFLRRYSLSMSNDAIQYSYNYFIETRKNSKSPDLTFSEAEKKFITLLSFCLEEVSTEKIQDINLYHLVHDCYKNTFNKDSKNHPWEIIYKSLFNNNYGPRISTWLEITGIKEFIRRLKDSVEMSETTYIEEMGIDEARSNEKTNMGSKSAHTIEDSETSYSEAISFDSVKEQCLKLAQALKSKRHEIVNSVSSYQCKNVTDDEISRSLDLLLNIQENQDYFKLKIHGVTSFLPLNQPLYATVCFGFIPSLMSKDTCIRPPTAMHSHYQKLLKALDFRDYSNSLSVSFEDKESFVSKRIQVTDAVIFTGTPENALKVRKHFRKKTLFILNGAGHNPLVISHDADIDQAIESAKRVVLYNQGQDCAGPNSILIHNDIYNDFRLRLIDELKKIEHKVGTYEDPNTIVGPNSDIDHSIKLASIFKQYREFCTYGGEINIINGLIKPTIFEKPLALGGNYKEFFAPIFFLQAYGSDDELDSYFSQPQYSTNAMYISLFGTSHYIQNELSKNIHLSESILMNTDLHLVERGTTPYGGQGVAASCIYFNGQVIKGNTLPQRDIYNHLVLNP</sequence>
<dbReference type="InterPro" id="IPR016162">
    <property type="entry name" value="Ald_DH_N"/>
</dbReference>
<name>A0A0F5VIC0_9GAMM</name>
<dbReference type="InterPro" id="IPR020751">
    <property type="entry name" value="aa-tRNA-synth_I_codon-bd_sub2"/>
</dbReference>
<keyword evidence="5" id="KW-0963">Cytoplasm</keyword>
<comment type="catalytic activity">
    <reaction evidence="13">
        <text>tRNA(Lys) + L-lysine + ATP = L-lysyl-tRNA(Lys) + AMP + diphosphate</text>
        <dbReference type="Rhea" id="RHEA:20792"/>
        <dbReference type="Rhea" id="RHEA-COMP:9696"/>
        <dbReference type="Rhea" id="RHEA-COMP:9697"/>
        <dbReference type="ChEBI" id="CHEBI:30616"/>
        <dbReference type="ChEBI" id="CHEBI:32551"/>
        <dbReference type="ChEBI" id="CHEBI:33019"/>
        <dbReference type="ChEBI" id="CHEBI:78442"/>
        <dbReference type="ChEBI" id="CHEBI:78529"/>
        <dbReference type="ChEBI" id="CHEBI:456215"/>
        <dbReference type="EC" id="6.1.1.6"/>
    </reaction>
</comment>
<dbReference type="SUPFAM" id="SSF48163">
    <property type="entry name" value="An anticodon-binding domain of class I aminoacyl-tRNA synthetases"/>
    <property type="match status" value="1"/>
</dbReference>
<evidence type="ECO:0000256" key="6">
    <source>
        <dbReference type="ARBA" id="ARBA00022598"/>
    </source>
</evidence>
<dbReference type="STRING" id="265726.KY46_03955"/>
<reference evidence="15 16" key="1">
    <citation type="submission" date="2014-12" db="EMBL/GenBank/DDBJ databases">
        <title>Mercury Reductase activity and rhizosphere competence traits in the genome of root associated Photobacterium halotolerans MELD1.</title>
        <authorList>
            <person name="Mathew D.C."/>
            <person name="Huang C.-C."/>
        </authorList>
    </citation>
    <scope>NUCLEOTIDE SEQUENCE [LARGE SCALE GENOMIC DNA]</scope>
    <source>
        <strain evidence="15 16">MELD1</strain>
    </source>
</reference>
<keyword evidence="9" id="KW-0648">Protein biosynthesis</keyword>
<dbReference type="PROSITE" id="PS00070">
    <property type="entry name" value="ALDEHYDE_DEHYDR_CYS"/>
    <property type="match status" value="1"/>
</dbReference>
<dbReference type="Pfam" id="PF00171">
    <property type="entry name" value="Aldedh"/>
    <property type="match status" value="1"/>
</dbReference>
<comment type="caution">
    <text evidence="15">The sequence shown here is derived from an EMBL/GenBank/DDBJ whole genome shotgun (WGS) entry which is preliminary data.</text>
</comment>
<dbReference type="InterPro" id="IPR016163">
    <property type="entry name" value="Ald_DH_C"/>
</dbReference>
<dbReference type="PANTHER" id="PTHR37940:SF1">
    <property type="entry name" value="LYSINE--TRNA LIGASE"/>
    <property type="match status" value="1"/>
</dbReference>
<evidence type="ECO:0000256" key="9">
    <source>
        <dbReference type="ARBA" id="ARBA00022917"/>
    </source>
</evidence>
<evidence type="ECO:0000256" key="2">
    <source>
        <dbReference type="ARBA" id="ARBA00005594"/>
    </source>
</evidence>
<protein>
    <recommendedName>
        <fullName evidence="4">Lysine--tRNA ligase</fullName>
        <ecNumber evidence="3">6.1.1.6</ecNumber>
    </recommendedName>
    <alternativeName>
        <fullName evidence="12">Lysyl-tRNA synthetase</fullName>
    </alternativeName>
</protein>
<proteinExistence type="inferred from homology"/>
<dbReference type="InterPro" id="IPR002904">
    <property type="entry name" value="Lys-tRNA-ligase"/>
</dbReference>
<feature type="domain" description="Aldehyde dehydrogenase" evidence="14">
    <location>
        <begin position="490"/>
        <end position="668"/>
    </location>
</feature>
<evidence type="ECO:0000256" key="7">
    <source>
        <dbReference type="ARBA" id="ARBA00022741"/>
    </source>
</evidence>
<dbReference type="Gene3D" id="3.40.605.10">
    <property type="entry name" value="Aldehyde Dehydrogenase, Chain A, domain 1"/>
    <property type="match status" value="1"/>
</dbReference>
<gene>
    <name evidence="15" type="ORF">KY46_03955</name>
</gene>
<comment type="similarity">
    <text evidence="2">Belongs to the class-I aminoacyl-tRNA synthetase family.</text>
</comment>
<evidence type="ECO:0000256" key="13">
    <source>
        <dbReference type="ARBA" id="ARBA00048573"/>
    </source>
</evidence>
<comment type="subcellular location">
    <subcellularLocation>
        <location evidence="1">Cytoplasm</location>
    </subcellularLocation>
</comment>
<dbReference type="GO" id="GO:0005737">
    <property type="term" value="C:cytoplasm"/>
    <property type="evidence" value="ECO:0007669"/>
    <property type="project" value="UniProtKB-SubCell"/>
</dbReference>